<evidence type="ECO:0000256" key="3">
    <source>
        <dbReference type="ARBA" id="ARBA00022449"/>
    </source>
</evidence>
<feature type="transmembrane region" description="Helical" evidence="7">
    <location>
        <begin position="356"/>
        <end position="376"/>
    </location>
</feature>
<evidence type="ECO:0000256" key="6">
    <source>
        <dbReference type="ARBA" id="ARBA00023136"/>
    </source>
</evidence>
<reference evidence="10" key="5">
    <citation type="submission" date="2015-06" db="UniProtKB">
        <authorList>
            <consortium name="EnsemblFungi"/>
        </authorList>
    </citation>
    <scope>IDENTIFICATION</scope>
    <source>
        <strain evidence="10">ATCC 64411</strain>
    </source>
</reference>
<comment type="similarity">
    <text evidence="2">Belongs to the Ca(2+):cation antiporter (CaCA) (TC 2.A.19) family. SLC24A subfamily.</text>
</comment>
<reference evidence="10" key="4">
    <citation type="journal article" date="2015" name="G3 (Bethesda)">
        <title>Genome sequences of three phytopathogenic species of the Magnaporthaceae family of fungi.</title>
        <authorList>
            <person name="Okagaki L.H."/>
            <person name="Nunes C.C."/>
            <person name="Sailsbery J."/>
            <person name="Clay B."/>
            <person name="Brown D."/>
            <person name="John T."/>
            <person name="Oh Y."/>
            <person name="Young N."/>
            <person name="Fitzgerald M."/>
            <person name="Haas B.J."/>
            <person name="Zeng Q."/>
            <person name="Young S."/>
            <person name="Adiconis X."/>
            <person name="Fan L."/>
            <person name="Levin J.Z."/>
            <person name="Mitchell T.K."/>
            <person name="Okubara P.A."/>
            <person name="Farman M.L."/>
            <person name="Kohn L.M."/>
            <person name="Birren B."/>
            <person name="Ma L.-J."/>
            <person name="Dean R.A."/>
        </authorList>
    </citation>
    <scope>NUCLEOTIDE SEQUENCE</scope>
    <source>
        <strain evidence="10">ATCC 64411 / 73-15</strain>
    </source>
</reference>
<keyword evidence="4 7" id="KW-0812">Transmembrane</keyword>
<evidence type="ECO:0000313" key="9">
    <source>
        <dbReference type="EMBL" id="KLU90045.1"/>
    </source>
</evidence>
<evidence type="ECO:0000256" key="2">
    <source>
        <dbReference type="ARBA" id="ARBA00005364"/>
    </source>
</evidence>
<reference evidence="9" key="3">
    <citation type="submission" date="2011-03" db="EMBL/GenBank/DDBJ databases">
        <title>Annotation of Magnaporthe poae ATCC 64411.</title>
        <authorList>
            <person name="Ma L.-J."/>
            <person name="Dead R."/>
            <person name="Young S.K."/>
            <person name="Zeng Q."/>
            <person name="Gargeya S."/>
            <person name="Fitzgerald M."/>
            <person name="Haas B."/>
            <person name="Abouelleil A."/>
            <person name="Alvarado L."/>
            <person name="Arachchi H.M."/>
            <person name="Berlin A."/>
            <person name="Brown A."/>
            <person name="Chapman S.B."/>
            <person name="Chen Z."/>
            <person name="Dunbar C."/>
            <person name="Freedman E."/>
            <person name="Gearin G."/>
            <person name="Gellesch M."/>
            <person name="Goldberg J."/>
            <person name="Griggs A."/>
            <person name="Gujja S."/>
            <person name="Heiman D."/>
            <person name="Howarth C."/>
            <person name="Larson L."/>
            <person name="Lui A."/>
            <person name="MacDonald P.J.P."/>
            <person name="Mehta T."/>
            <person name="Montmayeur A."/>
            <person name="Murphy C."/>
            <person name="Neiman D."/>
            <person name="Pearson M."/>
            <person name="Priest M."/>
            <person name="Roberts A."/>
            <person name="Saif S."/>
            <person name="Shea T."/>
            <person name="Shenoy N."/>
            <person name="Sisk P."/>
            <person name="Stolte C."/>
            <person name="Sykes S."/>
            <person name="Yandava C."/>
            <person name="Wortman J."/>
            <person name="Nusbaum C."/>
            <person name="Birren B."/>
        </authorList>
    </citation>
    <scope>NUCLEOTIDE SEQUENCE</scope>
    <source>
        <strain evidence="9">ATCC 64411</strain>
    </source>
</reference>
<name>A0A0C4E8U2_MAGP6</name>
<dbReference type="GO" id="GO:0008273">
    <property type="term" value="F:calcium, potassium:sodium antiporter activity"/>
    <property type="evidence" value="ECO:0007669"/>
    <property type="project" value="TreeGrafter"/>
</dbReference>
<dbReference type="Pfam" id="PF01699">
    <property type="entry name" value="Na_Ca_ex"/>
    <property type="match status" value="2"/>
</dbReference>
<dbReference type="GO" id="GO:0006874">
    <property type="term" value="P:intracellular calcium ion homeostasis"/>
    <property type="evidence" value="ECO:0007669"/>
    <property type="project" value="TreeGrafter"/>
</dbReference>
<keyword evidence="3" id="KW-0813">Transport</keyword>
<feature type="domain" description="Sodium/calcium exchanger membrane region" evidence="8">
    <location>
        <begin position="235"/>
        <end position="370"/>
    </location>
</feature>
<protein>
    <recommendedName>
        <fullName evidence="8">Sodium/calcium exchanger membrane region domain-containing protein</fullName>
    </recommendedName>
</protein>
<evidence type="ECO:0000256" key="7">
    <source>
        <dbReference type="SAM" id="Phobius"/>
    </source>
</evidence>
<feature type="domain" description="Sodium/calcium exchanger membrane region" evidence="8">
    <location>
        <begin position="11"/>
        <end position="151"/>
    </location>
</feature>
<dbReference type="GO" id="GO:0005886">
    <property type="term" value="C:plasma membrane"/>
    <property type="evidence" value="ECO:0007669"/>
    <property type="project" value="TreeGrafter"/>
</dbReference>
<dbReference type="Gene3D" id="1.20.1420.30">
    <property type="entry name" value="NCX, central ion-binding region"/>
    <property type="match status" value="2"/>
</dbReference>
<reference evidence="9" key="2">
    <citation type="submission" date="2010-05" db="EMBL/GenBank/DDBJ databases">
        <title>The Genome Sequence of Magnaporthe poae strain ATCC 64411.</title>
        <authorList>
            <consortium name="The Broad Institute Genome Sequencing Platform"/>
            <consortium name="Broad Institute Genome Sequencing Center for Infectious Disease"/>
            <person name="Ma L.-J."/>
            <person name="Dead R."/>
            <person name="Young S."/>
            <person name="Zeng Q."/>
            <person name="Koehrsen M."/>
            <person name="Alvarado L."/>
            <person name="Berlin A."/>
            <person name="Chapman S.B."/>
            <person name="Chen Z."/>
            <person name="Freedman E."/>
            <person name="Gellesch M."/>
            <person name="Goldberg J."/>
            <person name="Griggs A."/>
            <person name="Gujja S."/>
            <person name="Heilman E.R."/>
            <person name="Heiman D."/>
            <person name="Hepburn T."/>
            <person name="Howarth C."/>
            <person name="Jen D."/>
            <person name="Larson L."/>
            <person name="Mehta T."/>
            <person name="Neiman D."/>
            <person name="Pearson M."/>
            <person name="Roberts A."/>
            <person name="Saif S."/>
            <person name="Shea T."/>
            <person name="Shenoy N."/>
            <person name="Sisk P."/>
            <person name="Stolte C."/>
            <person name="Sykes S."/>
            <person name="Walk T."/>
            <person name="White J."/>
            <person name="Yandava C."/>
            <person name="Haas B."/>
            <person name="Nusbaum C."/>
            <person name="Birren B."/>
        </authorList>
    </citation>
    <scope>NUCLEOTIDE SEQUENCE</scope>
    <source>
        <strain evidence="9">ATCC 64411</strain>
    </source>
</reference>
<dbReference type="AlphaFoldDB" id="A0A0C4E8U2"/>
<proteinExistence type="inferred from homology"/>
<evidence type="ECO:0000256" key="1">
    <source>
        <dbReference type="ARBA" id="ARBA00004141"/>
    </source>
</evidence>
<keyword evidence="5 7" id="KW-1133">Transmembrane helix</keyword>
<evidence type="ECO:0000313" key="11">
    <source>
        <dbReference type="Proteomes" id="UP000011715"/>
    </source>
</evidence>
<evidence type="ECO:0000259" key="8">
    <source>
        <dbReference type="Pfam" id="PF01699"/>
    </source>
</evidence>
<dbReference type="PANTHER" id="PTHR10846">
    <property type="entry name" value="SODIUM/POTASSIUM/CALCIUM EXCHANGER"/>
    <property type="match status" value="1"/>
</dbReference>
<feature type="transmembrane region" description="Helical" evidence="7">
    <location>
        <begin position="228"/>
        <end position="249"/>
    </location>
</feature>
<dbReference type="EMBL" id="ADBL01002206">
    <property type="status" value="NOT_ANNOTATED_CDS"/>
    <property type="molecule type" value="Genomic_DNA"/>
</dbReference>
<dbReference type="InterPro" id="IPR044880">
    <property type="entry name" value="NCX_ion-bd_dom_sf"/>
</dbReference>
<comment type="subcellular location">
    <subcellularLocation>
        <location evidence="1">Membrane</location>
        <topology evidence="1">Multi-pass membrane protein</topology>
    </subcellularLocation>
</comment>
<dbReference type="VEuPathDB" id="FungiDB:MAPG_09011"/>
<dbReference type="OMA" id="ALIIMPM"/>
<feature type="transmembrane region" description="Helical" evidence="7">
    <location>
        <begin position="72"/>
        <end position="96"/>
    </location>
</feature>
<feature type="transmembrane region" description="Helical" evidence="7">
    <location>
        <begin position="329"/>
        <end position="349"/>
    </location>
</feature>
<dbReference type="GO" id="GO:0005262">
    <property type="term" value="F:calcium channel activity"/>
    <property type="evidence" value="ECO:0007669"/>
    <property type="project" value="TreeGrafter"/>
</dbReference>
<keyword evidence="11" id="KW-1185">Reference proteome</keyword>
<evidence type="ECO:0000256" key="5">
    <source>
        <dbReference type="ARBA" id="ARBA00022989"/>
    </source>
</evidence>
<feature type="transmembrane region" description="Helical" evidence="7">
    <location>
        <begin position="295"/>
        <end position="317"/>
    </location>
</feature>
<keyword evidence="6 7" id="KW-0472">Membrane</keyword>
<gene>
    <name evidence="9" type="ORF">MAPG_09011</name>
</gene>
<dbReference type="InterPro" id="IPR004481">
    <property type="entry name" value="K/Na/Ca-exchanger"/>
</dbReference>
<keyword evidence="3" id="KW-0050">Antiport</keyword>
<accession>A0A0C4E8U2</accession>
<dbReference type="Proteomes" id="UP000011715">
    <property type="component" value="Unassembled WGS sequence"/>
</dbReference>
<feature type="transmembrane region" description="Helical" evidence="7">
    <location>
        <begin position="6"/>
        <end position="25"/>
    </location>
</feature>
<dbReference type="STRING" id="644358.A0A0C4E8U2"/>
<dbReference type="InterPro" id="IPR004837">
    <property type="entry name" value="NaCa_Exmemb"/>
</dbReference>
<dbReference type="EnsemblFungi" id="MAPG_09011T0">
    <property type="protein sequence ID" value="MAPG_09011T0"/>
    <property type="gene ID" value="MAPG_09011"/>
</dbReference>
<evidence type="ECO:0000256" key="4">
    <source>
        <dbReference type="ARBA" id="ARBA00022692"/>
    </source>
</evidence>
<dbReference type="PANTHER" id="PTHR10846:SF8">
    <property type="entry name" value="INNER MEMBRANE PROTEIN YRBG"/>
    <property type="match status" value="1"/>
</dbReference>
<reference evidence="11" key="1">
    <citation type="submission" date="2010-05" db="EMBL/GenBank/DDBJ databases">
        <title>The genome sequence of Magnaporthe poae strain ATCC 64411.</title>
        <authorList>
            <person name="Ma L.-J."/>
            <person name="Dead R."/>
            <person name="Young S."/>
            <person name="Zeng Q."/>
            <person name="Koehrsen M."/>
            <person name="Alvarado L."/>
            <person name="Berlin A."/>
            <person name="Chapman S.B."/>
            <person name="Chen Z."/>
            <person name="Freedman E."/>
            <person name="Gellesch M."/>
            <person name="Goldberg J."/>
            <person name="Griggs A."/>
            <person name="Gujja S."/>
            <person name="Heilman E.R."/>
            <person name="Heiman D."/>
            <person name="Hepburn T."/>
            <person name="Howarth C."/>
            <person name="Jen D."/>
            <person name="Larson L."/>
            <person name="Mehta T."/>
            <person name="Neiman D."/>
            <person name="Pearson M."/>
            <person name="Roberts A."/>
            <person name="Saif S."/>
            <person name="Shea T."/>
            <person name="Shenoy N."/>
            <person name="Sisk P."/>
            <person name="Stolte C."/>
            <person name="Sykes S."/>
            <person name="Walk T."/>
            <person name="White J."/>
            <person name="Yandava C."/>
            <person name="Haas B."/>
            <person name="Nusbaum C."/>
            <person name="Birren B."/>
        </authorList>
    </citation>
    <scope>NUCLEOTIDE SEQUENCE [LARGE SCALE GENOMIC DNA]</scope>
    <source>
        <strain evidence="11">ATCC 64411 / 73-15</strain>
    </source>
</reference>
<feature type="transmembrane region" description="Helical" evidence="7">
    <location>
        <begin position="133"/>
        <end position="157"/>
    </location>
</feature>
<sequence>MADASVVTYNIAVFISTLFLLEFGADQFIDHTAVVARRAGVSETVIGLVTAGAEWEELAVIVASLARGRSSLAIGNIVGAAISNILGAFSLGLLFYSRGEAIQFDRSARIYSLLLLVLTTLVAPVIYFRARVVWLVCGSALIGAFVVYILVAGAAIARGLLAAPEDSDSDSDSDSNSSTNERRNLVTTGVAAAAYLTFSNADGSPSGIPVVTANAEQTRPRRDQQHRLAYHCIRLLFGFLAICVAGYVLSQAAVNITDQFGISDVLFGVVILAVATTLPEKFVAVMSGHRGHPGILVANCAGSNIFLLSLCVGIIMVDTEGALDGGNVTIPELAVMWASTLGLTLVIWFGARYSRWLGAVMMAGYAVFIVSEFALVNRVAGFDAFAGSDQKPTWESV</sequence>
<evidence type="ECO:0000313" key="10">
    <source>
        <dbReference type="EnsemblFungi" id="MAPG_09011T0"/>
    </source>
</evidence>
<feature type="transmembrane region" description="Helical" evidence="7">
    <location>
        <begin position="108"/>
        <end position="127"/>
    </location>
</feature>
<organism evidence="10 11">
    <name type="scientific">Magnaporthiopsis poae (strain ATCC 64411 / 73-15)</name>
    <name type="common">Kentucky bluegrass fungus</name>
    <name type="synonym">Magnaporthe poae</name>
    <dbReference type="NCBI Taxonomy" id="644358"/>
    <lineage>
        <taxon>Eukaryota</taxon>
        <taxon>Fungi</taxon>
        <taxon>Dikarya</taxon>
        <taxon>Ascomycota</taxon>
        <taxon>Pezizomycotina</taxon>
        <taxon>Sordariomycetes</taxon>
        <taxon>Sordariomycetidae</taxon>
        <taxon>Magnaporthales</taxon>
        <taxon>Magnaporthaceae</taxon>
        <taxon>Magnaporthiopsis</taxon>
    </lineage>
</organism>
<feature type="transmembrane region" description="Helical" evidence="7">
    <location>
        <begin position="261"/>
        <end position="283"/>
    </location>
</feature>
<dbReference type="eggNOG" id="ENOG502S0NS">
    <property type="taxonomic scope" value="Eukaryota"/>
</dbReference>
<dbReference type="OrthoDB" id="2127281at2759"/>
<dbReference type="EMBL" id="GL876974">
    <property type="protein sequence ID" value="KLU90045.1"/>
    <property type="molecule type" value="Genomic_DNA"/>
</dbReference>